<accession>A0A0D8HDI6</accession>
<dbReference type="AlphaFoldDB" id="A0A0D8HDI6"/>
<evidence type="ECO:0008006" key="3">
    <source>
        <dbReference type="Google" id="ProtNLM"/>
    </source>
</evidence>
<keyword evidence="2" id="KW-1185">Reference proteome</keyword>
<comment type="caution">
    <text evidence="1">The sequence shown here is derived from an EMBL/GenBank/DDBJ whole genome shotgun (WGS) entry which is preliminary data.</text>
</comment>
<dbReference type="EMBL" id="JXYS01000104">
    <property type="protein sequence ID" value="KJF15993.1"/>
    <property type="molecule type" value="Genomic_DNA"/>
</dbReference>
<name>A0A0D8HDI6_9ACTN</name>
<sequence length="126" mass="13413">MVEADVHKVRTFIRKEAVVRLPINTQNMQFIVATLPEAVIDFESKQPRIDSDGQPISAVGLIALGADGAEILSVKVAGQPKGLTQGSLVKVTGLLATTWQMGDRHGVSFRAEGIEPLNPPRTASAA</sequence>
<reference evidence="1 2" key="1">
    <citation type="submission" date="2015-01" db="EMBL/GenBank/DDBJ databases">
        <title>Draft genome of the acidophilic iron oxidizer Acidithrix ferrooxidans strain Py-F3.</title>
        <authorList>
            <person name="Poehlein A."/>
            <person name="Eisen S."/>
            <person name="Schloemann M."/>
            <person name="Johnson B.D."/>
            <person name="Daniel R."/>
            <person name="Muehling M."/>
        </authorList>
    </citation>
    <scope>NUCLEOTIDE SEQUENCE [LARGE SCALE GENOMIC DNA]</scope>
    <source>
        <strain evidence="1 2">Py-F3</strain>
    </source>
</reference>
<gene>
    <name evidence="1" type="ORF">AXFE_31450</name>
</gene>
<dbReference type="STRING" id="1280514.AXFE_31450"/>
<evidence type="ECO:0000313" key="2">
    <source>
        <dbReference type="Proteomes" id="UP000032360"/>
    </source>
</evidence>
<organism evidence="1 2">
    <name type="scientific">Acidithrix ferrooxidans</name>
    <dbReference type="NCBI Taxonomy" id="1280514"/>
    <lineage>
        <taxon>Bacteria</taxon>
        <taxon>Bacillati</taxon>
        <taxon>Actinomycetota</taxon>
        <taxon>Acidimicrobiia</taxon>
        <taxon>Acidimicrobiales</taxon>
        <taxon>Acidimicrobiaceae</taxon>
        <taxon>Acidithrix</taxon>
    </lineage>
</organism>
<dbReference type="Proteomes" id="UP000032360">
    <property type="component" value="Unassembled WGS sequence"/>
</dbReference>
<evidence type="ECO:0000313" key="1">
    <source>
        <dbReference type="EMBL" id="KJF15993.1"/>
    </source>
</evidence>
<protein>
    <recommendedName>
        <fullName evidence="3">Regulatory protein</fullName>
    </recommendedName>
</protein>
<proteinExistence type="predicted"/>